<feature type="domain" description="4Fe-4S ferredoxin-type" evidence="8">
    <location>
        <begin position="2"/>
        <end position="30"/>
    </location>
</feature>
<name>A0A133VR08_9EURY</name>
<gene>
    <name evidence="9" type="ORF">AKJ56_00085</name>
</gene>
<comment type="function">
    <text evidence="7">Ferredoxins are iron-sulfur proteins that transfer electrons in a wide variety of metabolic reactions.</text>
</comment>
<dbReference type="InterPro" id="IPR051269">
    <property type="entry name" value="Fe-S_cluster_ET"/>
</dbReference>
<dbReference type="PANTHER" id="PTHR36923">
    <property type="entry name" value="FERREDOXIN"/>
    <property type="match status" value="1"/>
</dbReference>
<evidence type="ECO:0000256" key="3">
    <source>
        <dbReference type="ARBA" id="ARBA00022723"/>
    </source>
</evidence>
<keyword evidence="3 7" id="KW-0479">Metal-binding</keyword>
<dbReference type="GO" id="GO:0009055">
    <property type="term" value="F:electron transfer activity"/>
    <property type="evidence" value="ECO:0007669"/>
    <property type="project" value="UniProtKB-UniRule"/>
</dbReference>
<evidence type="ECO:0000313" key="10">
    <source>
        <dbReference type="Proteomes" id="UP000070175"/>
    </source>
</evidence>
<comment type="caution">
    <text evidence="9">The sequence shown here is derived from an EMBL/GenBank/DDBJ whole genome shotgun (WGS) entry which is preliminary data.</text>
</comment>
<evidence type="ECO:0000256" key="7">
    <source>
        <dbReference type="RuleBase" id="RU368020"/>
    </source>
</evidence>
<accession>A0A133VR08</accession>
<dbReference type="AlphaFoldDB" id="A0A133VR08"/>
<dbReference type="SUPFAM" id="SSF54862">
    <property type="entry name" value="4Fe-4S ferredoxins"/>
    <property type="match status" value="1"/>
</dbReference>
<evidence type="ECO:0000256" key="5">
    <source>
        <dbReference type="ARBA" id="ARBA00023004"/>
    </source>
</evidence>
<reference evidence="9 10" key="1">
    <citation type="journal article" date="2016" name="Sci. Rep.">
        <title>Metabolic traits of an uncultured archaeal lineage -MSBL1- from brine pools of the Red Sea.</title>
        <authorList>
            <person name="Mwirichia R."/>
            <person name="Alam I."/>
            <person name="Rashid M."/>
            <person name="Vinu M."/>
            <person name="Ba-Alawi W."/>
            <person name="Anthony Kamau A."/>
            <person name="Kamanda Ngugi D."/>
            <person name="Goker M."/>
            <person name="Klenk H.P."/>
            <person name="Bajic V."/>
            <person name="Stingl U."/>
        </authorList>
    </citation>
    <scope>NUCLEOTIDE SEQUENCE [LARGE SCALE GENOMIC DNA]</scope>
    <source>
        <strain evidence="9">SCGC-AAA382N08</strain>
    </source>
</reference>
<evidence type="ECO:0000259" key="8">
    <source>
        <dbReference type="PROSITE" id="PS51379"/>
    </source>
</evidence>
<dbReference type="GO" id="GO:0005506">
    <property type="term" value="F:iron ion binding"/>
    <property type="evidence" value="ECO:0007669"/>
    <property type="project" value="UniProtKB-UniRule"/>
</dbReference>
<organism evidence="9 10">
    <name type="scientific">candidate division MSBL1 archaeon SCGC-AAA382N08</name>
    <dbReference type="NCBI Taxonomy" id="1698285"/>
    <lineage>
        <taxon>Archaea</taxon>
        <taxon>Methanobacteriati</taxon>
        <taxon>Methanobacteriota</taxon>
        <taxon>candidate division MSBL1</taxon>
    </lineage>
</organism>
<proteinExistence type="predicted"/>
<sequence length="71" mass="7810">MGKVIHQIEDCIGCGNCVVIAPDHFEMGEQGKAHLKNSEQEQGDEVKETEITEELKQAADSCPVQAIELEQ</sequence>
<dbReference type="Gene3D" id="3.30.70.20">
    <property type="match status" value="1"/>
</dbReference>
<dbReference type="PROSITE" id="PS51379">
    <property type="entry name" value="4FE4S_FER_2"/>
    <property type="match status" value="1"/>
</dbReference>
<dbReference type="Proteomes" id="UP000070175">
    <property type="component" value="Unassembled WGS sequence"/>
</dbReference>
<dbReference type="PANTHER" id="PTHR36923:SF3">
    <property type="entry name" value="FERREDOXIN"/>
    <property type="match status" value="1"/>
</dbReference>
<keyword evidence="10" id="KW-1185">Reference proteome</keyword>
<dbReference type="GO" id="GO:0051536">
    <property type="term" value="F:iron-sulfur cluster binding"/>
    <property type="evidence" value="ECO:0007669"/>
    <property type="project" value="UniProtKB-KW"/>
</dbReference>
<evidence type="ECO:0000256" key="1">
    <source>
        <dbReference type="ARBA" id="ARBA00001966"/>
    </source>
</evidence>
<keyword evidence="4 7" id="KW-0249">Electron transport</keyword>
<keyword evidence="6 7" id="KW-0411">Iron-sulfur</keyword>
<dbReference type="InterPro" id="IPR001080">
    <property type="entry name" value="3Fe4S_ferredoxin"/>
</dbReference>
<evidence type="ECO:0000256" key="2">
    <source>
        <dbReference type="ARBA" id="ARBA00022448"/>
    </source>
</evidence>
<evidence type="ECO:0000256" key="6">
    <source>
        <dbReference type="ARBA" id="ARBA00023014"/>
    </source>
</evidence>
<protein>
    <recommendedName>
        <fullName evidence="7">Ferredoxin</fullName>
    </recommendedName>
</protein>
<evidence type="ECO:0000313" key="9">
    <source>
        <dbReference type="EMBL" id="KXB08847.1"/>
    </source>
</evidence>
<keyword evidence="5 7" id="KW-0408">Iron</keyword>
<dbReference type="EMBL" id="LHYJ01000001">
    <property type="protein sequence ID" value="KXB08847.1"/>
    <property type="molecule type" value="Genomic_DNA"/>
</dbReference>
<evidence type="ECO:0000256" key="4">
    <source>
        <dbReference type="ARBA" id="ARBA00022982"/>
    </source>
</evidence>
<dbReference type="InterPro" id="IPR017896">
    <property type="entry name" value="4Fe4S_Fe-S-bd"/>
</dbReference>
<dbReference type="PRINTS" id="PR00352">
    <property type="entry name" value="3FE4SFRDOXIN"/>
</dbReference>
<dbReference type="Pfam" id="PF13459">
    <property type="entry name" value="Fer4_15"/>
    <property type="match status" value="1"/>
</dbReference>
<keyword evidence="2 7" id="KW-0813">Transport</keyword>
<comment type="cofactor">
    <cofactor evidence="1">
        <name>[4Fe-4S] cluster</name>
        <dbReference type="ChEBI" id="CHEBI:49883"/>
    </cofactor>
</comment>